<sequence length="348" mass="40765">MNTNGKAEAIYHICGKRKNSNDSFMKSCTKDRLVSIIIPTYNYGQFLPETVQNLKEQSYTNWEAIIIDDGSTDDTENIVKQLISNDPRFHFIVQKNQGVAVARNYGLQLAKGEFIQFLDADDLLSKEKLNLQVQHLISHPQVDISYVINNYFLNNKPQDLFPDKELLGFEWMLRIDCMGVDCIKALVDRNIAVISSPLLRTSTLSKSSGFPEGVKRLEDWEFWLELAFNGAYYQFLPDQKAFTLIRVHPNSASFELREMQKSDILFRNKISKYIENSPLSKKDKKVIEKINRRKKNSLLKELIYKTPWRNKELLHEIKEISDPIPFYKYYIKSMNYHRKKLFKMLINK</sequence>
<dbReference type="InterPro" id="IPR001173">
    <property type="entry name" value="Glyco_trans_2-like"/>
</dbReference>
<keyword evidence="3" id="KW-1185">Reference proteome</keyword>
<dbReference type="AlphaFoldDB" id="A0A918PLK9"/>
<dbReference type="Pfam" id="PF00535">
    <property type="entry name" value="Glycos_transf_2"/>
    <property type="match status" value="1"/>
</dbReference>
<proteinExistence type="predicted"/>
<accession>A0A918PLK9</accession>
<dbReference type="EMBL" id="BMWX01000001">
    <property type="protein sequence ID" value="GGZ13817.1"/>
    <property type="molecule type" value="Genomic_DNA"/>
</dbReference>
<name>A0A918PLK9_9BACT</name>
<feature type="domain" description="Glycosyltransferase 2-like" evidence="1">
    <location>
        <begin position="35"/>
        <end position="156"/>
    </location>
</feature>
<reference evidence="2" key="1">
    <citation type="journal article" date="2014" name="Int. J. Syst. Evol. Microbiol.">
        <title>Complete genome sequence of Corynebacterium casei LMG S-19264T (=DSM 44701T), isolated from a smear-ripened cheese.</title>
        <authorList>
            <consortium name="US DOE Joint Genome Institute (JGI-PGF)"/>
            <person name="Walter F."/>
            <person name="Albersmeier A."/>
            <person name="Kalinowski J."/>
            <person name="Ruckert C."/>
        </authorList>
    </citation>
    <scope>NUCLEOTIDE SEQUENCE</scope>
    <source>
        <strain evidence="2">KCTC 12368</strain>
    </source>
</reference>
<protein>
    <recommendedName>
        <fullName evidence="1">Glycosyltransferase 2-like domain-containing protein</fullName>
    </recommendedName>
</protein>
<dbReference type="RefSeq" id="WP_229802399.1">
    <property type="nucleotide sequence ID" value="NZ_BMWX01000001.1"/>
</dbReference>
<evidence type="ECO:0000313" key="3">
    <source>
        <dbReference type="Proteomes" id="UP000619457"/>
    </source>
</evidence>
<reference evidence="2" key="2">
    <citation type="submission" date="2020-09" db="EMBL/GenBank/DDBJ databases">
        <authorList>
            <person name="Sun Q."/>
            <person name="Kim S."/>
        </authorList>
    </citation>
    <scope>NUCLEOTIDE SEQUENCE</scope>
    <source>
        <strain evidence="2">KCTC 12368</strain>
    </source>
</reference>
<dbReference type="PANTHER" id="PTHR43685">
    <property type="entry name" value="GLYCOSYLTRANSFERASE"/>
    <property type="match status" value="1"/>
</dbReference>
<organism evidence="2 3">
    <name type="scientific">Echinicola pacifica</name>
    <dbReference type="NCBI Taxonomy" id="346377"/>
    <lineage>
        <taxon>Bacteria</taxon>
        <taxon>Pseudomonadati</taxon>
        <taxon>Bacteroidota</taxon>
        <taxon>Cytophagia</taxon>
        <taxon>Cytophagales</taxon>
        <taxon>Cyclobacteriaceae</taxon>
        <taxon>Echinicola</taxon>
    </lineage>
</organism>
<gene>
    <name evidence="2" type="ORF">GCM10007049_02040</name>
</gene>
<dbReference type="CDD" id="cd00761">
    <property type="entry name" value="Glyco_tranf_GTA_type"/>
    <property type="match status" value="1"/>
</dbReference>
<dbReference type="Gene3D" id="3.90.550.10">
    <property type="entry name" value="Spore Coat Polysaccharide Biosynthesis Protein SpsA, Chain A"/>
    <property type="match status" value="1"/>
</dbReference>
<dbReference type="Proteomes" id="UP000619457">
    <property type="component" value="Unassembled WGS sequence"/>
</dbReference>
<evidence type="ECO:0000259" key="1">
    <source>
        <dbReference type="Pfam" id="PF00535"/>
    </source>
</evidence>
<comment type="caution">
    <text evidence="2">The sequence shown here is derived from an EMBL/GenBank/DDBJ whole genome shotgun (WGS) entry which is preliminary data.</text>
</comment>
<dbReference type="PANTHER" id="PTHR43685:SF11">
    <property type="entry name" value="GLYCOSYLTRANSFERASE TAGX-RELATED"/>
    <property type="match status" value="1"/>
</dbReference>
<dbReference type="SUPFAM" id="SSF53448">
    <property type="entry name" value="Nucleotide-diphospho-sugar transferases"/>
    <property type="match status" value="1"/>
</dbReference>
<dbReference type="InterPro" id="IPR050834">
    <property type="entry name" value="Glycosyltransf_2"/>
</dbReference>
<evidence type="ECO:0000313" key="2">
    <source>
        <dbReference type="EMBL" id="GGZ13817.1"/>
    </source>
</evidence>
<dbReference type="InterPro" id="IPR029044">
    <property type="entry name" value="Nucleotide-diphossugar_trans"/>
</dbReference>